<dbReference type="GO" id="GO:0005829">
    <property type="term" value="C:cytosol"/>
    <property type="evidence" value="ECO:0007669"/>
    <property type="project" value="TreeGrafter"/>
</dbReference>
<accession>A0A3B1DTR8</accession>
<feature type="domain" description="Glycerol-3-phosphate dehydrogenase NAD-dependent N-terminal" evidence="2">
    <location>
        <begin position="53"/>
        <end position="185"/>
    </location>
</feature>
<dbReference type="Gene3D" id="3.40.50.720">
    <property type="entry name" value="NAD(P)-binding Rossmann-like Domain"/>
    <property type="match status" value="1"/>
</dbReference>
<dbReference type="InterPro" id="IPR036291">
    <property type="entry name" value="NAD(P)-bd_dom_sf"/>
</dbReference>
<feature type="non-terminal residue" evidence="3">
    <location>
        <position position="185"/>
    </location>
</feature>
<evidence type="ECO:0000259" key="2">
    <source>
        <dbReference type="Pfam" id="PF01210"/>
    </source>
</evidence>
<dbReference type="PANTHER" id="PTHR11728">
    <property type="entry name" value="GLYCEROL-3-PHOSPHATE DEHYDROGENASE"/>
    <property type="match status" value="1"/>
</dbReference>
<gene>
    <name evidence="3" type="ORF">MNBD_PLANCTO03-250</name>
</gene>
<dbReference type="GO" id="GO:0051287">
    <property type="term" value="F:NAD binding"/>
    <property type="evidence" value="ECO:0007669"/>
    <property type="project" value="InterPro"/>
</dbReference>
<feature type="region of interest" description="Disordered" evidence="1">
    <location>
        <begin position="31"/>
        <end position="56"/>
    </location>
</feature>
<dbReference type="SUPFAM" id="SSF51735">
    <property type="entry name" value="NAD(P)-binding Rossmann-fold domains"/>
    <property type="match status" value="1"/>
</dbReference>
<organism evidence="3">
    <name type="scientific">hydrothermal vent metagenome</name>
    <dbReference type="NCBI Taxonomy" id="652676"/>
    <lineage>
        <taxon>unclassified sequences</taxon>
        <taxon>metagenomes</taxon>
        <taxon>ecological metagenomes</taxon>
    </lineage>
</organism>
<dbReference type="EC" id="1.1.1.94" evidence="3"/>
<proteinExistence type="predicted"/>
<keyword evidence="3" id="KW-0560">Oxidoreductase</keyword>
<dbReference type="AlphaFoldDB" id="A0A3B1DTR8"/>
<dbReference type="GO" id="GO:0046168">
    <property type="term" value="P:glycerol-3-phosphate catabolic process"/>
    <property type="evidence" value="ECO:0007669"/>
    <property type="project" value="InterPro"/>
</dbReference>
<evidence type="ECO:0000313" key="3">
    <source>
        <dbReference type="EMBL" id="VAX40243.1"/>
    </source>
</evidence>
<sequence length="185" mass="19101">MAETPPPTVCILGLGQMGLVCAPLLLGVNPSSPSETTGPVPPASDPSGGGGSLASSLPPTVRMWGHSLDEAGALAQTRRSRRLEGFELPESVKVCFADADALAGAEVIVSAIPVQFIREAWTRLRPFVPPGAGVVSVAKGLENETLLRPTQIIADVLEDDPDARPRPMAVLSGPTIAAELARGLP</sequence>
<dbReference type="InterPro" id="IPR011128">
    <property type="entry name" value="G3P_DH_NAD-dep_N"/>
</dbReference>
<protein>
    <submittedName>
        <fullName evidence="3">Glycerol-3-phosphate dehydrogenase [NAD(P)+]</fullName>
        <ecNumber evidence="3">1.1.1.94</ecNumber>
    </submittedName>
</protein>
<dbReference type="PANTHER" id="PTHR11728:SF1">
    <property type="entry name" value="GLYCEROL-3-PHOSPHATE DEHYDROGENASE [NAD(+)] 2, CHLOROPLASTIC"/>
    <property type="match status" value="1"/>
</dbReference>
<dbReference type="GO" id="GO:0047952">
    <property type="term" value="F:glycerol-3-phosphate dehydrogenase [NAD(P)+] activity"/>
    <property type="evidence" value="ECO:0007669"/>
    <property type="project" value="UniProtKB-EC"/>
</dbReference>
<reference evidence="3" key="1">
    <citation type="submission" date="2018-06" db="EMBL/GenBank/DDBJ databases">
        <authorList>
            <person name="Zhirakovskaya E."/>
        </authorList>
    </citation>
    <scope>NUCLEOTIDE SEQUENCE</scope>
</reference>
<dbReference type="Pfam" id="PF01210">
    <property type="entry name" value="NAD_Gly3P_dh_N"/>
    <property type="match status" value="1"/>
</dbReference>
<name>A0A3B1DTR8_9ZZZZ</name>
<evidence type="ECO:0000256" key="1">
    <source>
        <dbReference type="SAM" id="MobiDB-lite"/>
    </source>
</evidence>
<dbReference type="EMBL" id="UOGK01000361">
    <property type="protein sequence ID" value="VAX40243.1"/>
    <property type="molecule type" value="Genomic_DNA"/>
</dbReference>